<evidence type="ECO:0000256" key="1">
    <source>
        <dbReference type="SAM" id="MobiDB-lite"/>
    </source>
</evidence>
<organism evidence="3 4">
    <name type="scientific">Mollisia scopiformis</name>
    <name type="common">Conifer needle endophyte fungus</name>
    <name type="synonym">Phialocephala scopiformis</name>
    <dbReference type="NCBI Taxonomy" id="149040"/>
    <lineage>
        <taxon>Eukaryota</taxon>
        <taxon>Fungi</taxon>
        <taxon>Dikarya</taxon>
        <taxon>Ascomycota</taxon>
        <taxon>Pezizomycotina</taxon>
        <taxon>Leotiomycetes</taxon>
        <taxon>Helotiales</taxon>
        <taxon>Mollisiaceae</taxon>
        <taxon>Mollisia</taxon>
    </lineage>
</organism>
<dbReference type="Gene3D" id="2.120.10.70">
    <property type="entry name" value="Fucose-specific lectin"/>
    <property type="match status" value="1"/>
</dbReference>
<gene>
    <name evidence="3" type="ORF">LY89DRAFT_668111</name>
</gene>
<keyword evidence="2" id="KW-1133">Transmembrane helix</keyword>
<dbReference type="EMBL" id="KQ947413">
    <property type="protein sequence ID" value="KUJ17897.1"/>
    <property type="molecule type" value="Genomic_DNA"/>
</dbReference>
<evidence type="ECO:0000256" key="2">
    <source>
        <dbReference type="SAM" id="Phobius"/>
    </source>
</evidence>
<dbReference type="OrthoDB" id="4696326at2759"/>
<sequence>MGDVREPETPRVKTALMQTIRVVNIKKPTPPPKRPYVDEKEPPSTASSSKSSFTFRVPRAPRSAPPIPRIRQSIITFSFGSKAPSLNSSLPPAEQLIFGLRRKQFYAYLGASIVLFLVSVIIGLAVLSGASKPFVPPFAGIAASTLFLPNTTQQTAALFFQDPSTNGLNLRISPDVDSLPFSPPQRLNLMKDEFPTQNLSLAATSFASMNGFGSVFHQLFYVMDASIMVMNLSCSSISPARCEIISNNMISNSLLPTMAPDSGIAAVYLEAEMGWKVFYHNDAYAISCASYENGTWNTTGIVMGSKAVRGSSIAAAVFRSNIEVLYVDQTMNMLFAVESMNGTWMPPTQVTPIQPSTFSPTSSLAISYASKADVLLAYYLGTDSNIYQFVGREASTLAFPVAISSDFTGRTTPGWTNTPTNVTGGGGGVASIGFEDQLMIFSAEGREVDMSSLNTTSGVFLPSVAI</sequence>
<keyword evidence="2" id="KW-0472">Membrane</keyword>
<dbReference type="RefSeq" id="XP_018072252.1">
    <property type="nucleotide sequence ID" value="XM_018213018.1"/>
</dbReference>
<dbReference type="InParanoid" id="A0A194XDS1"/>
<name>A0A194XDS1_MOLSC</name>
<dbReference type="Proteomes" id="UP000070700">
    <property type="component" value="Unassembled WGS sequence"/>
</dbReference>
<evidence type="ECO:0000313" key="3">
    <source>
        <dbReference type="EMBL" id="KUJ17897.1"/>
    </source>
</evidence>
<feature type="transmembrane region" description="Helical" evidence="2">
    <location>
        <begin position="105"/>
        <end position="127"/>
    </location>
</feature>
<protein>
    <recommendedName>
        <fullName evidence="5">Fucose-specific lectin</fullName>
    </recommendedName>
</protein>
<keyword evidence="2" id="KW-0812">Transmembrane</keyword>
<reference evidence="3 4" key="1">
    <citation type="submission" date="2015-10" db="EMBL/GenBank/DDBJ databases">
        <title>Full genome of DAOMC 229536 Phialocephala scopiformis, a fungal endophyte of spruce producing the potent anti-insectan compound rugulosin.</title>
        <authorList>
            <consortium name="DOE Joint Genome Institute"/>
            <person name="Walker A.K."/>
            <person name="Frasz S.L."/>
            <person name="Seifert K.A."/>
            <person name="Miller J.D."/>
            <person name="Mondo S.J."/>
            <person name="Labutti K."/>
            <person name="Lipzen A."/>
            <person name="Dockter R."/>
            <person name="Kennedy M."/>
            <person name="Grigoriev I.V."/>
            <person name="Spatafora J.W."/>
        </authorList>
    </citation>
    <scope>NUCLEOTIDE SEQUENCE [LARGE SCALE GENOMIC DNA]</scope>
    <source>
        <strain evidence="3 4">CBS 120377</strain>
    </source>
</reference>
<feature type="compositionally biased region" description="Low complexity" evidence="1">
    <location>
        <begin position="43"/>
        <end position="62"/>
    </location>
</feature>
<proteinExistence type="predicted"/>
<dbReference type="SUPFAM" id="SSF89372">
    <property type="entry name" value="Fucose-specific lectin"/>
    <property type="match status" value="1"/>
</dbReference>
<dbReference type="AlphaFoldDB" id="A0A194XDS1"/>
<evidence type="ECO:0000313" key="4">
    <source>
        <dbReference type="Proteomes" id="UP000070700"/>
    </source>
</evidence>
<dbReference type="GeneID" id="28822744"/>
<evidence type="ECO:0008006" key="5">
    <source>
        <dbReference type="Google" id="ProtNLM"/>
    </source>
</evidence>
<dbReference type="KEGG" id="psco:LY89DRAFT_668111"/>
<keyword evidence="4" id="KW-1185">Reference proteome</keyword>
<accession>A0A194XDS1</accession>
<feature type="region of interest" description="Disordered" evidence="1">
    <location>
        <begin position="20"/>
        <end position="63"/>
    </location>
</feature>